<dbReference type="EMBL" id="JAKWBI020000230">
    <property type="protein sequence ID" value="KAJ2898473.1"/>
    <property type="molecule type" value="Genomic_DNA"/>
</dbReference>
<reference evidence="2" key="1">
    <citation type="submission" date="2022-07" db="EMBL/GenBank/DDBJ databases">
        <title>Draft genome sequence of Zalerion maritima ATCC 34329, a (micro)plastics degrading marine fungus.</title>
        <authorList>
            <person name="Paco A."/>
            <person name="Goncalves M.F.M."/>
            <person name="Rocha-Santos T.A.P."/>
            <person name="Alves A."/>
        </authorList>
    </citation>
    <scope>NUCLEOTIDE SEQUENCE</scope>
    <source>
        <strain evidence="2">ATCC 34329</strain>
    </source>
</reference>
<keyword evidence="3" id="KW-1185">Reference proteome</keyword>
<comment type="caution">
    <text evidence="2">The sequence shown here is derived from an EMBL/GenBank/DDBJ whole genome shotgun (WGS) entry which is preliminary data.</text>
</comment>
<evidence type="ECO:0000313" key="2">
    <source>
        <dbReference type="EMBL" id="KAJ2898473.1"/>
    </source>
</evidence>
<feature type="compositionally biased region" description="Basic and acidic residues" evidence="1">
    <location>
        <begin position="59"/>
        <end position="69"/>
    </location>
</feature>
<gene>
    <name evidence="2" type="ORF">MKZ38_003927</name>
</gene>
<evidence type="ECO:0000313" key="3">
    <source>
        <dbReference type="Proteomes" id="UP001201980"/>
    </source>
</evidence>
<name>A0AAD5WPY4_9PEZI</name>
<protein>
    <submittedName>
        <fullName evidence="2">Uncharacterized protein</fullName>
    </submittedName>
</protein>
<evidence type="ECO:0000256" key="1">
    <source>
        <dbReference type="SAM" id="MobiDB-lite"/>
    </source>
</evidence>
<organism evidence="2 3">
    <name type="scientific">Zalerion maritima</name>
    <dbReference type="NCBI Taxonomy" id="339359"/>
    <lineage>
        <taxon>Eukaryota</taxon>
        <taxon>Fungi</taxon>
        <taxon>Dikarya</taxon>
        <taxon>Ascomycota</taxon>
        <taxon>Pezizomycotina</taxon>
        <taxon>Sordariomycetes</taxon>
        <taxon>Lulworthiomycetidae</taxon>
        <taxon>Lulworthiales</taxon>
        <taxon>Lulworthiaceae</taxon>
        <taxon>Zalerion</taxon>
    </lineage>
</organism>
<accession>A0AAD5WPY4</accession>
<dbReference type="Proteomes" id="UP001201980">
    <property type="component" value="Unassembled WGS sequence"/>
</dbReference>
<proteinExistence type="predicted"/>
<sequence>MHPVPGKQRWKGLVQAGLVVRDKSGRPNIVDKGVAISDWVVLDFEPWLVSSGLLPFIGRETDSSDEKGSDSVLEGPNDHFDNGQD</sequence>
<dbReference type="AlphaFoldDB" id="A0AAD5WPY4"/>
<feature type="compositionally biased region" description="Basic and acidic residues" evidence="1">
    <location>
        <begin position="76"/>
        <end position="85"/>
    </location>
</feature>
<feature type="region of interest" description="Disordered" evidence="1">
    <location>
        <begin position="59"/>
        <end position="85"/>
    </location>
</feature>